<dbReference type="GO" id="GO:0006338">
    <property type="term" value="P:chromatin remodeling"/>
    <property type="evidence" value="ECO:0007669"/>
    <property type="project" value="InterPro"/>
</dbReference>
<evidence type="ECO:0000256" key="4">
    <source>
        <dbReference type="ARBA" id="ARBA00022574"/>
    </source>
</evidence>
<dbReference type="EMBL" id="UFAJ01000290">
    <property type="protein sequence ID" value="SSD60179.1"/>
    <property type="molecule type" value="Genomic_DNA"/>
</dbReference>
<sequence>MKLLRFPYPYHNGTITAIACLYYYDDNSDENNHNNKDFLFTCGGDNKILIWDVQELIDTTIGKNQSIPQPIEEVLYPEIKDSDGISPTAPFKLQFTSMQNKSLFMAFDSQTYVLVNYSPNNATTNTSNTNNKIISLFEPKTVTVIDIGCIGGYGFVLLQQLYKNENDTKVGIDTTAGMYLVRVFNSDGKYIFDIPLMENTDRKIAPVTLIPDPTEQFLVIYNNNKSVFVIQYDIKLKTFKKLYRLPQYTNVEPIHYKIDMPPQGNFIPLANVVNSTKQPTISLVDMPGAPLAHNTTNGIIPAIQTKQSQFKTIVSLVGQSEPDCNIIKFSPRVYCKHSKKTKEVFHYNLLATATTNSDNIVVWNTKRKKPLFNAAQISNSPDGGNNNTTSKDFTNKKNISDICWSSDGKTLIVTSFNGFISIFSFKIEELGDIMTFQNMEKLKLLKLPPLSPPVIDKNMESTTVQGTVKNKKTSTVIKGKDSQDVAINLPTKEPQKIISSNIMKFTPPSSAVPKDLKRVKSSANHTTHSAAKKVKKELKELDFMDTSLLLPLVAFSKIRLAIPKVRLKFSYSTKNYKISVINGNSTEAIPTKLILDSLKTNNGITTDDNVLEKPIFTSTHYLPKLINLCTGTEYFWAIATEQGQIHIHSVAGGSHLVPPIILGVPVSFLESCGVYLMCITSIGQLYCWDIAKLKLKFPMCDIYPLLSPTLRYSDEILSRAENLTSCSISSNGVPIITTSNGDGYMYDCDMQNWLLVSDSWWAYGSQYWDLTNTINGDSSVVSTVQREQNNDNKGSYRDELGTNTPTSSIVSYLESRTNDELYRRGSVKLIQKFAKTMLMKEGFENLEEIVSLAHLENRILCCLKLKMYSEFEHLLITYCVRLAEMDYADRLNEVFQFLYGDDGQDSNLCEDIGADSANVKLKTKHQLLHSVLVACTSIRQVQRLTLSYFTALENSNL</sequence>
<comment type="similarity">
    <text evidence="2 10">Belongs to the WD repeat HIR1 family.</text>
</comment>
<gene>
    <name evidence="12" type="ORF">SCODWIG_01940</name>
</gene>
<evidence type="ECO:0000313" key="12">
    <source>
        <dbReference type="EMBL" id="SSD60179.1"/>
    </source>
</evidence>
<reference evidence="13" key="1">
    <citation type="submission" date="2018-06" db="EMBL/GenBank/DDBJ databases">
        <authorList>
            <person name="Guldener U."/>
        </authorList>
    </citation>
    <scope>NUCLEOTIDE SEQUENCE [LARGE SCALE GENOMIC DNA]</scope>
    <source>
        <strain evidence="13">UTAD17</strain>
    </source>
</reference>
<dbReference type="PANTHER" id="PTHR13831">
    <property type="entry name" value="MEMBER OF THE HIR1 FAMILY OF WD-REPEAT PROTEINS"/>
    <property type="match status" value="1"/>
</dbReference>
<dbReference type="SMART" id="SM00320">
    <property type="entry name" value="WD40"/>
    <property type="match status" value="2"/>
</dbReference>
<keyword evidence="13" id="KW-1185">Reference proteome</keyword>
<dbReference type="Pfam" id="PF07569">
    <property type="entry name" value="Hira"/>
    <property type="match status" value="1"/>
</dbReference>
<evidence type="ECO:0000256" key="2">
    <source>
        <dbReference type="ARBA" id="ARBA00007306"/>
    </source>
</evidence>
<evidence type="ECO:0000313" key="13">
    <source>
        <dbReference type="Proteomes" id="UP000262825"/>
    </source>
</evidence>
<dbReference type="InterPro" id="IPR015943">
    <property type="entry name" value="WD40/YVTN_repeat-like_dom_sf"/>
</dbReference>
<dbReference type="InterPro" id="IPR036322">
    <property type="entry name" value="WD40_repeat_dom_sf"/>
</dbReference>
<comment type="function">
    <text evidence="10">Required for replication-independent chromatin assembly and for the periodic repression of histone gene transcription during the cell cycle.</text>
</comment>
<dbReference type="GO" id="GO:0006351">
    <property type="term" value="P:DNA-templated transcription"/>
    <property type="evidence" value="ECO:0007669"/>
    <property type="project" value="InterPro"/>
</dbReference>
<dbReference type="VEuPathDB" id="FungiDB:SCODWIG_01940"/>
<proteinExistence type="inferred from homology"/>
<feature type="domain" description="Protein HIRA-like C-terminal" evidence="11">
    <location>
        <begin position="653"/>
        <end position="896"/>
    </location>
</feature>
<evidence type="ECO:0000256" key="9">
    <source>
        <dbReference type="ARBA" id="ARBA00023242"/>
    </source>
</evidence>
<evidence type="ECO:0000256" key="3">
    <source>
        <dbReference type="ARBA" id="ARBA00022491"/>
    </source>
</evidence>
<dbReference type="Proteomes" id="UP000262825">
    <property type="component" value="Unassembled WGS sequence"/>
</dbReference>
<protein>
    <recommendedName>
        <fullName evidence="10">Protein HIR</fullName>
    </recommendedName>
</protein>
<keyword evidence="9 10" id="KW-0539">Nucleus</keyword>
<dbReference type="InterPro" id="IPR001680">
    <property type="entry name" value="WD40_rpt"/>
</dbReference>
<accession>A0A376B6H6</accession>
<dbReference type="GO" id="GO:0006355">
    <property type="term" value="P:regulation of DNA-templated transcription"/>
    <property type="evidence" value="ECO:0007669"/>
    <property type="project" value="InterPro"/>
</dbReference>
<evidence type="ECO:0000256" key="7">
    <source>
        <dbReference type="ARBA" id="ARBA00023015"/>
    </source>
</evidence>
<dbReference type="PANTHER" id="PTHR13831:SF1">
    <property type="entry name" value="PROTEIN HIR2"/>
    <property type="match status" value="1"/>
</dbReference>
<organism evidence="12 13">
    <name type="scientific">Saccharomycodes ludwigii</name>
    <dbReference type="NCBI Taxonomy" id="36035"/>
    <lineage>
        <taxon>Eukaryota</taxon>
        <taxon>Fungi</taxon>
        <taxon>Dikarya</taxon>
        <taxon>Ascomycota</taxon>
        <taxon>Saccharomycotina</taxon>
        <taxon>Saccharomycetes</taxon>
        <taxon>Saccharomycodales</taxon>
        <taxon>Saccharomycodaceae</taxon>
        <taxon>Saccharomycodes</taxon>
    </lineage>
</organism>
<dbReference type="GO" id="GO:0031491">
    <property type="term" value="F:nucleosome binding"/>
    <property type="evidence" value="ECO:0007669"/>
    <property type="project" value="TreeGrafter"/>
</dbReference>
<keyword evidence="6 10" id="KW-0156">Chromatin regulator</keyword>
<evidence type="ECO:0000256" key="5">
    <source>
        <dbReference type="ARBA" id="ARBA00022737"/>
    </source>
</evidence>
<dbReference type="Gene3D" id="2.130.10.10">
    <property type="entry name" value="YVTN repeat-like/Quinoprotein amine dehydrogenase"/>
    <property type="match status" value="1"/>
</dbReference>
<dbReference type="PROSITE" id="PS51257">
    <property type="entry name" value="PROKAR_LIPOPROTEIN"/>
    <property type="match status" value="1"/>
</dbReference>
<dbReference type="InterPro" id="IPR011494">
    <property type="entry name" value="HIRA-like_C"/>
</dbReference>
<evidence type="ECO:0000256" key="10">
    <source>
        <dbReference type="RuleBase" id="RU364014"/>
    </source>
</evidence>
<evidence type="ECO:0000256" key="1">
    <source>
        <dbReference type="ARBA" id="ARBA00004123"/>
    </source>
</evidence>
<name>A0A376B6H6_9ASCO</name>
<comment type="subcellular location">
    <subcellularLocation>
        <location evidence="1 10">Nucleus</location>
    </subcellularLocation>
</comment>
<dbReference type="GO" id="GO:0000417">
    <property type="term" value="C:HIR complex"/>
    <property type="evidence" value="ECO:0007669"/>
    <property type="project" value="TreeGrafter"/>
</dbReference>
<keyword evidence="3 10" id="KW-0678">Repressor</keyword>
<dbReference type="InterPro" id="IPR031120">
    <property type="entry name" value="HIR1-like"/>
</dbReference>
<keyword evidence="7 10" id="KW-0805">Transcription regulation</keyword>
<dbReference type="GO" id="GO:0000785">
    <property type="term" value="C:chromatin"/>
    <property type="evidence" value="ECO:0007669"/>
    <property type="project" value="TreeGrafter"/>
</dbReference>
<keyword evidence="5 10" id="KW-0677">Repeat</keyword>
<dbReference type="GO" id="GO:0005634">
    <property type="term" value="C:nucleus"/>
    <property type="evidence" value="ECO:0007669"/>
    <property type="project" value="UniProtKB-SubCell"/>
</dbReference>
<evidence type="ECO:0000259" key="11">
    <source>
        <dbReference type="Pfam" id="PF07569"/>
    </source>
</evidence>
<dbReference type="SUPFAM" id="SSF50978">
    <property type="entry name" value="WD40 repeat-like"/>
    <property type="match status" value="2"/>
</dbReference>
<keyword evidence="4 10" id="KW-0853">WD repeat</keyword>
<dbReference type="AlphaFoldDB" id="A0A376B6H6"/>
<keyword evidence="8 10" id="KW-0804">Transcription</keyword>
<evidence type="ECO:0000256" key="6">
    <source>
        <dbReference type="ARBA" id="ARBA00022853"/>
    </source>
</evidence>
<evidence type="ECO:0000256" key="8">
    <source>
        <dbReference type="ARBA" id="ARBA00023163"/>
    </source>
</evidence>